<evidence type="ECO:0000256" key="1">
    <source>
        <dbReference type="ARBA" id="ARBA00001070"/>
    </source>
</evidence>
<keyword evidence="9" id="KW-1185">Reference proteome</keyword>
<dbReference type="PANTHER" id="PTHR42881">
    <property type="entry name" value="PROLYL ENDOPEPTIDASE"/>
    <property type="match status" value="1"/>
</dbReference>
<dbReference type="RefSeq" id="WP_172242819.1">
    <property type="nucleotide sequence ID" value="NZ_JABFDP010000044.1"/>
</dbReference>
<sequence>MTKTDPAVGAHCDFADVEHAEDVADPYRTLEDGSRPDVQDWLRSQGQKTRRFLDALPGRDRIERMLLSASSTTRWGVPIRRAGKSFYTVQHGDAQQQVWMVADKAGERILVDPHSWRGQDTDYVGAFEPSPDARYVAYVRHLSGSGFGTLHIFDVERGCDLPEVIGRCRLAFPSWAADSRRFLYTRSSEELPSASAWDEIVMHRVGDTVDCDQALSLRWDPSLRFGWTKSLPDRSGFVCYRNGGGSRHAVWILDENGAEVVQIADANEFDLSVVHKTGSTIFALTDYMATRMRVVAFDLSAPQPDNWRTVIPESSCVIKWVTFVGGSWVLCRSEHGWDRVEVQDADGGPLRRVPLPEPAILSWPQSTPDDDDLDLAVYSLAHQGTIYRITPRLAAAHPVRSLKGDHGLSDCVLAQVFVTARDGERIPLTLIHPPGLVRDGRAPTLLYGYGAFGRPAAHGFSFATLAWLKSGGVYAIAHTRGGSEEGENWHEAAKGAKRSVAHQDFCDCAEWLIAERYCSADTLGIRGASAGGLLVATAFLQRPDLFGAAICDAAPTDMVRFPKFTLGSAWIDEFGDPGDPAALQVILQWSPLHNVQSDRSYPPILISTGARDEVVAPLHSMKFAAALQNTPSPLVLLHVKENAGHSVANSRDQRRQLVVDQHVFLWSCLAKAGQSSG</sequence>
<dbReference type="Gene3D" id="3.40.50.1820">
    <property type="entry name" value="alpha/beta hydrolase"/>
    <property type="match status" value="1"/>
</dbReference>
<reference evidence="9" key="1">
    <citation type="journal article" date="2021" name="ISME J.">
        <title>Evolutionary origin and ecological implication of a unique nif island in free-living Bradyrhizobium lineages.</title>
        <authorList>
            <person name="Tao J."/>
        </authorList>
    </citation>
    <scope>NUCLEOTIDE SEQUENCE [LARGE SCALE GENOMIC DNA]</scope>
    <source>
        <strain evidence="9">SZCCT0094</strain>
    </source>
</reference>
<keyword evidence="3" id="KW-0645">Protease</keyword>
<dbReference type="InterPro" id="IPR029058">
    <property type="entry name" value="AB_hydrolase_fold"/>
</dbReference>
<dbReference type="InterPro" id="IPR023302">
    <property type="entry name" value="Pept_S9A_N"/>
</dbReference>
<protein>
    <recommendedName>
        <fullName evidence="2">prolyl oligopeptidase</fullName>
        <ecNumber evidence="2">3.4.21.26</ecNumber>
    </recommendedName>
</protein>
<comment type="catalytic activity">
    <reaction evidence="1">
        <text>Hydrolysis of Pro-|-Xaa &gt;&gt; Ala-|-Xaa in oligopeptides.</text>
        <dbReference type="EC" id="3.4.21.26"/>
    </reaction>
</comment>
<name>A0ABS5GAZ1_9BRAD</name>
<evidence type="ECO:0000256" key="4">
    <source>
        <dbReference type="ARBA" id="ARBA00022801"/>
    </source>
</evidence>
<evidence type="ECO:0000259" key="7">
    <source>
        <dbReference type="Pfam" id="PF02897"/>
    </source>
</evidence>
<accession>A0ABS5GAZ1</accession>
<feature type="domain" description="Peptidase S9A N-terminal" evidence="7">
    <location>
        <begin position="15"/>
        <end position="391"/>
    </location>
</feature>
<dbReference type="SUPFAM" id="SSF53474">
    <property type="entry name" value="alpha/beta-Hydrolases"/>
    <property type="match status" value="1"/>
</dbReference>
<evidence type="ECO:0000256" key="2">
    <source>
        <dbReference type="ARBA" id="ARBA00011897"/>
    </source>
</evidence>
<dbReference type="PANTHER" id="PTHR42881:SF2">
    <property type="entry name" value="PROLYL ENDOPEPTIDASE"/>
    <property type="match status" value="1"/>
</dbReference>
<keyword evidence="5" id="KW-0720">Serine protease</keyword>
<dbReference type="InterPro" id="IPR001375">
    <property type="entry name" value="Peptidase_S9_cat"/>
</dbReference>
<evidence type="ECO:0000256" key="5">
    <source>
        <dbReference type="ARBA" id="ARBA00022825"/>
    </source>
</evidence>
<dbReference type="Pfam" id="PF00326">
    <property type="entry name" value="Peptidase_S9"/>
    <property type="match status" value="1"/>
</dbReference>
<feature type="domain" description="Peptidase S9 prolyl oligopeptidase catalytic" evidence="6">
    <location>
        <begin position="460"/>
        <end position="670"/>
    </location>
</feature>
<dbReference type="Pfam" id="PF02897">
    <property type="entry name" value="Peptidase_S9_N"/>
    <property type="match status" value="1"/>
</dbReference>
<evidence type="ECO:0000256" key="3">
    <source>
        <dbReference type="ARBA" id="ARBA00022670"/>
    </source>
</evidence>
<dbReference type="PRINTS" id="PR00862">
    <property type="entry name" value="PROLIGOPTASE"/>
</dbReference>
<evidence type="ECO:0000313" key="9">
    <source>
        <dbReference type="Proteomes" id="UP001314635"/>
    </source>
</evidence>
<dbReference type="SUPFAM" id="SSF50993">
    <property type="entry name" value="Peptidase/esterase 'gauge' domain"/>
    <property type="match status" value="1"/>
</dbReference>
<dbReference type="Gene3D" id="2.130.10.120">
    <property type="entry name" value="Prolyl oligopeptidase, N-terminal domain"/>
    <property type="match status" value="1"/>
</dbReference>
<proteinExistence type="predicted"/>
<gene>
    <name evidence="8" type="ORF">JQ619_22300</name>
</gene>
<organism evidence="8 9">
    <name type="scientific">Bradyrhizobium denitrificans</name>
    <dbReference type="NCBI Taxonomy" id="2734912"/>
    <lineage>
        <taxon>Bacteria</taxon>
        <taxon>Pseudomonadati</taxon>
        <taxon>Pseudomonadota</taxon>
        <taxon>Alphaproteobacteria</taxon>
        <taxon>Hyphomicrobiales</taxon>
        <taxon>Nitrobacteraceae</taxon>
        <taxon>Bradyrhizobium</taxon>
    </lineage>
</organism>
<comment type="caution">
    <text evidence="8">The sequence shown here is derived from an EMBL/GenBank/DDBJ whole genome shotgun (WGS) entry which is preliminary data.</text>
</comment>
<dbReference type="InterPro" id="IPR051167">
    <property type="entry name" value="Prolyl_oligopep/macrocyclase"/>
</dbReference>
<evidence type="ECO:0000313" key="8">
    <source>
        <dbReference type="EMBL" id="MBR1138499.1"/>
    </source>
</evidence>
<dbReference type="InterPro" id="IPR002470">
    <property type="entry name" value="Peptidase_S9A"/>
</dbReference>
<evidence type="ECO:0000259" key="6">
    <source>
        <dbReference type="Pfam" id="PF00326"/>
    </source>
</evidence>
<dbReference type="Proteomes" id="UP001314635">
    <property type="component" value="Unassembled WGS sequence"/>
</dbReference>
<dbReference type="EC" id="3.4.21.26" evidence="2"/>
<dbReference type="EMBL" id="JAFCLK010000021">
    <property type="protein sequence ID" value="MBR1138499.1"/>
    <property type="molecule type" value="Genomic_DNA"/>
</dbReference>
<keyword evidence="4" id="KW-0378">Hydrolase</keyword>